<accession>A0A8K1FJE9</accession>
<dbReference type="InterPro" id="IPR005828">
    <property type="entry name" value="MFS_sugar_transport-like"/>
</dbReference>
<dbReference type="InterPro" id="IPR036259">
    <property type="entry name" value="MFS_trans_sf"/>
</dbReference>
<dbReference type="GO" id="GO:0016020">
    <property type="term" value="C:membrane"/>
    <property type="evidence" value="ECO:0007669"/>
    <property type="project" value="UniProtKB-SubCell"/>
</dbReference>
<dbReference type="GO" id="GO:0022857">
    <property type="term" value="F:transmembrane transporter activity"/>
    <property type="evidence" value="ECO:0007669"/>
    <property type="project" value="InterPro"/>
</dbReference>
<dbReference type="OrthoDB" id="4142200at2759"/>
<dbReference type="InterPro" id="IPR020846">
    <property type="entry name" value="MFS_dom"/>
</dbReference>
<dbReference type="InterPro" id="IPR005829">
    <property type="entry name" value="Sugar_transporter_CS"/>
</dbReference>
<evidence type="ECO:0000256" key="6">
    <source>
        <dbReference type="ARBA" id="ARBA00044637"/>
    </source>
</evidence>
<feature type="transmembrane region" description="Helical" evidence="13">
    <location>
        <begin position="149"/>
        <end position="166"/>
    </location>
</feature>
<evidence type="ECO:0000256" key="2">
    <source>
        <dbReference type="ARBA" id="ARBA00011738"/>
    </source>
</evidence>
<evidence type="ECO:0000256" key="9">
    <source>
        <dbReference type="ARBA" id="ARBA00044662"/>
    </source>
</evidence>
<evidence type="ECO:0000256" key="11">
    <source>
        <dbReference type="ARBA" id="ARBA00044710"/>
    </source>
</evidence>
<evidence type="ECO:0000256" key="8">
    <source>
        <dbReference type="ARBA" id="ARBA00044656"/>
    </source>
</evidence>
<evidence type="ECO:0000259" key="14">
    <source>
        <dbReference type="PROSITE" id="PS50850"/>
    </source>
</evidence>
<evidence type="ECO:0000313" key="15">
    <source>
        <dbReference type="EMBL" id="TMW64846.1"/>
    </source>
</evidence>
<evidence type="ECO:0000256" key="1">
    <source>
        <dbReference type="ARBA" id="ARBA00004141"/>
    </source>
</evidence>
<gene>
    <name evidence="15" type="ORF">Poli38472_009013</name>
</gene>
<evidence type="ECO:0000256" key="10">
    <source>
        <dbReference type="ARBA" id="ARBA00044668"/>
    </source>
</evidence>
<evidence type="ECO:0000256" key="3">
    <source>
        <dbReference type="ARBA" id="ARBA00022692"/>
    </source>
</evidence>
<reference evidence="15" key="1">
    <citation type="submission" date="2019-03" db="EMBL/GenBank/DDBJ databases">
        <title>Long read genome sequence of the mycoparasitic Pythium oligandrum ATCC 38472 isolated from sugarbeet rhizosphere.</title>
        <authorList>
            <person name="Gaulin E."/>
        </authorList>
    </citation>
    <scope>NUCLEOTIDE SEQUENCE</scope>
    <source>
        <strain evidence="15">ATCC 38472_TT</strain>
    </source>
</reference>
<comment type="subunit">
    <text evidence="2">Homodimer.</text>
</comment>
<dbReference type="PANTHER" id="PTHR48021">
    <property type="match status" value="1"/>
</dbReference>
<keyword evidence="4 13" id="KW-1133">Transmembrane helix</keyword>
<protein>
    <recommendedName>
        <fullName evidence="12">Hexose transporter 1</fullName>
    </recommendedName>
</protein>
<feature type="transmembrane region" description="Helical" evidence="13">
    <location>
        <begin position="241"/>
        <end position="259"/>
    </location>
</feature>
<dbReference type="PROSITE" id="PS00217">
    <property type="entry name" value="SUGAR_TRANSPORT_2"/>
    <property type="match status" value="1"/>
</dbReference>
<comment type="catalytic activity">
    <reaction evidence="8">
        <text>D-xylose(out) = D-xylose(in)</text>
        <dbReference type="Rhea" id="RHEA:78427"/>
        <dbReference type="ChEBI" id="CHEBI:53455"/>
    </reaction>
    <physiologicalReaction direction="left-to-right" evidence="8">
        <dbReference type="Rhea" id="RHEA:78428"/>
    </physiologicalReaction>
</comment>
<proteinExistence type="predicted"/>
<feature type="transmembrane region" description="Helical" evidence="13">
    <location>
        <begin position="396"/>
        <end position="417"/>
    </location>
</feature>
<feature type="transmembrane region" description="Helical" evidence="13">
    <location>
        <begin position="71"/>
        <end position="95"/>
    </location>
</feature>
<feature type="transmembrane region" description="Helical" evidence="13">
    <location>
        <begin position="496"/>
        <end position="519"/>
    </location>
</feature>
<evidence type="ECO:0000256" key="12">
    <source>
        <dbReference type="ARBA" id="ARBA00044780"/>
    </source>
</evidence>
<evidence type="ECO:0000256" key="4">
    <source>
        <dbReference type="ARBA" id="ARBA00022989"/>
    </source>
</evidence>
<comment type="subcellular location">
    <subcellularLocation>
        <location evidence="1">Membrane</location>
        <topology evidence="1">Multi-pass membrane protein</topology>
    </subcellularLocation>
</comment>
<organism evidence="15 16">
    <name type="scientific">Pythium oligandrum</name>
    <name type="common">Mycoparasitic fungus</name>
    <dbReference type="NCBI Taxonomy" id="41045"/>
    <lineage>
        <taxon>Eukaryota</taxon>
        <taxon>Sar</taxon>
        <taxon>Stramenopiles</taxon>
        <taxon>Oomycota</taxon>
        <taxon>Peronosporomycetes</taxon>
        <taxon>Pythiales</taxon>
        <taxon>Pythiaceae</taxon>
        <taxon>Pythium</taxon>
    </lineage>
</organism>
<name>A0A8K1FJE9_PYTOL</name>
<feature type="transmembrane region" description="Helical" evidence="13">
    <location>
        <begin position="322"/>
        <end position="339"/>
    </location>
</feature>
<feature type="transmembrane region" description="Helical" evidence="13">
    <location>
        <begin position="115"/>
        <end position="137"/>
    </location>
</feature>
<dbReference type="AlphaFoldDB" id="A0A8K1FJE9"/>
<dbReference type="Gene3D" id="1.20.1250.20">
    <property type="entry name" value="MFS general substrate transporter like domains"/>
    <property type="match status" value="1"/>
</dbReference>
<feature type="transmembrane region" description="Helical" evidence="13">
    <location>
        <begin position="204"/>
        <end position="229"/>
    </location>
</feature>
<keyword evidence="3 13" id="KW-0812">Transmembrane</keyword>
<comment type="catalytic activity">
    <reaction evidence="10">
        <text>D-glucosamine(out) = D-glucosamine(in)</text>
        <dbReference type="Rhea" id="RHEA:78423"/>
        <dbReference type="ChEBI" id="CHEBI:58723"/>
    </reaction>
    <physiologicalReaction direction="left-to-right" evidence="10">
        <dbReference type="Rhea" id="RHEA:78424"/>
    </physiologicalReaction>
</comment>
<comment type="catalytic activity">
    <reaction evidence="11">
        <text>D-fructose(out) = D-fructose(in)</text>
        <dbReference type="Rhea" id="RHEA:60372"/>
        <dbReference type="ChEBI" id="CHEBI:37721"/>
    </reaction>
    <physiologicalReaction direction="left-to-right" evidence="11">
        <dbReference type="Rhea" id="RHEA:60373"/>
    </physiologicalReaction>
</comment>
<dbReference type="PANTHER" id="PTHR48021:SF1">
    <property type="entry name" value="GH07001P-RELATED"/>
    <property type="match status" value="1"/>
</dbReference>
<feature type="transmembrane region" description="Helical" evidence="13">
    <location>
        <begin position="429"/>
        <end position="453"/>
    </location>
</feature>
<dbReference type="EMBL" id="SPLM01000038">
    <property type="protein sequence ID" value="TMW64846.1"/>
    <property type="molecule type" value="Genomic_DNA"/>
</dbReference>
<evidence type="ECO:0000256" key="13">
    <source>
        <dbReference type="SAM" id="Phobius"/>
    </source>
</evidence>
<sequence>MTRTRRSWGSLLRALQDPSRSEFAFVPHQHVYAPTEVITVPYSPTENTPINDVSKAPRSHRTGPFRQQANWFFAMHVLTIGVSCIACAWIALFPISPNRLYNIQVDVFNTNHDHTVYFFGQCMYLGMLFGAAIAGYMGDRLGRAGTLELAAVPYMLGWLMLGVAYGEVSVLLGRYLLGLAGGMMAVTAPIYMAEISAVRTRGRLLCIHALFTGIGRLCYVGIGAVFICLSHQYFGFNLSDWKVLSIIGLLPGLGLLLLAQRLPGSPTWLVVRHNDHETAFAILHKLFCNDYVRAEQELNGIVHANILSCEEHTHHGAFFRPLLLCCTLFSLRAIASFLIEPRLSQTPTETFVVTVFGVNLDVGDVQLLTVLSLLWVALSVGTLGCFLVVDYRGRVAALQAGCIMVLVGCMLVLLTAYRQEQSSLQVTEVGSATLLLITAGHQLGLGIVPLVAASELFPARQRSGAVSLVIIAETLTNLGLSSLVPWLRETLSFGQVFHLSVLAVIMCNTLGIFIAWFYLPETSQRSLQSIEAIISGWYPDTPTMSRRQSRVRLAGSSNDMNRSYGTPI</sequence>
<comment type="catalytic activity">
    <reaction evidence="7">
        <text>D-glucose(out) = D-glucose(in)</text>
        <dbReference type="Rhea" id="RHEA:60376"/>
        <dbReference type="ChEBI" id="CHEBI:4167"/>
    </reaction>
    <physiologicalReaction direction="left-to-right" evidence="7">
        <dbReference type="Rhea" id="RHEA:60377"/>
    </physiologicalReaction>
</comment>
<comment type="catalytic activity">
    <reaction evidence="9">
        <text>D-mannose(out) = D-mannose(in)</text>
        <dbReference type="Rhea" id="RHEA:78391"/>
        <dbReference type="ChEBI" id="CHEBI:4208"/>
    </reaction>
    <physiologicalReaction direction="left-to-right" evidence="9">
        <dbReference type="Rhea" id="RHEA:78392"/>
    </physiologicalReaction>
</comment>
<comment type="catalytic activity">
    <reaction evidence="6">
        <text>D-galactose(in) = D-galactose(out)</text>
        <dbReference type="Rhea" id="RHEA:34915"/>
        <dbReference type="ChEBI" id="CHEBI:4139"/>
    </reaction>
    <physiologicalReaction direction="right-to-left" evidence="6">
        <dbReference type="Rhea" id="RHEA:34917"/>
    </physiologicalReaction>
</comment>
<dbReference type="PROSITE" id="PS50850">
    <property type="entry name" value="MFS"/>
    <property type="match status" value="1"/>
</dbReference>
<keyword evidence="5 13" id="KW-0472">Membrane</keyword>
<dbReference type="InterPro" id="IPR050549">
    <property type="entry name" value="MFS_Trehalose_Transporter"/>
</dbReference>
<evidence type="ECO:0000313" key="16">
    <source>
        <dbReference type="Proteomes" id="UP000794436"/>
    </source>
</evidence>
<evidence type="ECO:0000256" key="5">
    <source>
        <dbReference type="ARBA" id="ARBA00023136"/>
    </source>
</evidence>
<feature type="domain" description="Major facilitator superfamily (MFS) profile" evidence="14">
    <location>
        <begin position="74"/>
        <end position="523"/>
    </location>
</feature>
<keyword evidence="16" id="KW-1185">Reference proteome</keyword>
<feature type="transmembrane region" description="Helical" evidence="13">
    <location>
        <begin position="465"/>
        <end position="484"/>
    </location>
</feature>
<dbReference type="Pfam" id="PF00083">
    <property type="entry name" value="Sugar_tr"/>
    <property type="match status" value="1"/>
</dbReference>
<dbReference type="PRINTS" id="PR00171">
    <property type="entry name" value="SUGRTRNSPORT"/>
</dbReference>
<dbReference type="SUPFAM" id="SSF103473">
    <property type="entry name" value="MFS general substrate transporter"/>
    <property type="match status" value="1"/>
</dbReference>
<feature type="transmembrane region" description="Helical" evidence="13">
    <location>
        <begin position="367"/>
        <end position="389"/>
    </location>
</feature>
<dbReference type="Proteomes" id="UP000794436">
    <property type="component" value="Unassembled WGS sequence"/>
</dbReference>
<evidence type="ECO:0000256" key="7">
    <source>
        <dbReference type="ARBA" id="ARBA00044648"/>
    </source>
</evidence>
<feature type="transmembrane region" description="Helical" evidence="13">
    <location>
        <begin position="172"/>
        <end position="192"/>
    </location>
</feature>
<dbReference type="InterPro" id="IPR003663">
    <property type="entry name" value="Sugar/inositol_transpt"/>
</dbReference>
<comment type="caution">
    <text evidence="15">The sequence shown here is derived from an EMBL/GenBank/DDBJ whole genome shotgun (WGS) entry which is preliminary data.</text>
</comment>